<dbReference type="Proteomes" id="UP000492821">
    <property type="component" value="Unassembled WGS sequence"/>
</dbReference>
<keyword evidence="1" id="KW-1185">Reference proteome</keyword>
<proteinExistence type="predicted"/>
<dbReference type="AlphaFoldDB" id="A0A7E4VRD3"/>
<protein>
    <submittedName>
        <fullName evidence="2">Ground-like domain-containing protein</fullName>
    </submittedName>
</protein>
<evidence type="ECO:0000313" key="1">
    <source>
        <dbReference type="Proteomes" id="UP000492821"/>
    </source>
</evidence>
<evidence type="ECO:0000313" key="2">
    <source>
        <dbReference type="WBParaSite" id="Pan_g24148.t1"/>
    </source>
</evidence>
<dbReference type="WBParaSite" id="Pan_g24148.t1">
    <property type="protein sequence ID" value="Pan_g24148.t1"/>
    <property type="gene ID" value="Pan_g24148"/>
</dbReference>
<accession>A0A7E4VRD3</accession>
<organism evidence="1 2">
    <name type="scientific">Panagrellus redivivus</name>
    <name type="common">Microworm</name>
    <dbReference type="NCBI Taxonomy" id="6233"/>
    <lineage>
        <taxon>Eukaryota</taxon>
        <taxon>Metazoa</taxon>
        <taxon>Ecdysozoa</taxon>
        <taxon>Nematoda</taxon>
        <taxon>Chromadorea</taxon>
        <taxon>Rhabditida</taxon>
        <taxon>Tylenchina</taxon>
        <taxon>Panagrolaimomorpha</taxon>
        <taxon>Panagrolaimoidea</taxon>
        <taxon>Panagrolaimidae</taxon>
        <taxon>Panagrellus</taxon>
    </lineage>
</organism>
<name>A0A7E4VRD3_PANRE</name>
<reference evidence="2" key="2">
    <citation type="submission" date="2020-10" db="UniProtKB">
        <authorList>
            <consortium name="WormBaseParasite"/>
        </authorList>
    </citation>
    <scope>IDENTIFICATION</scope>
</reference>
<reference evidence="1" key="1">
    <citation type="journal article" date="2013" name="Genetics">
        <title>The draft genome and transcriptome of Panagrellus redivivus are shaped by the harsh demands of a free-living lifestyle.</title>
        <authorList>
            <person name="Srinivasan J."/>
            <person name="Dillman A.R."/>
            <person name="Macchietto M.G."/>
            <person name="Heikkinen L."/>
            <person name="Lakso M."/>
            <person name="Fracchia K.M."/>
            <person name="Antoshechkin I."/>
            <person name="Mortazavi A."/>
            <person name="Wong G."/>
            <person name="Sternberg P.W."/>
        </authorList>
    </citation>
    <scope>NUCLEOTIDE SEQUENCE [LARGE SCALE GENOMIC DNA]</scope>
    <source>
        <strain evidence="1">MT8872</strain>
    </source>
</reference>
<sequence length="162" mass="18388">MTTCVISCACQGCRLDKYQHNIEKEKVNNAEGFRGVDSGRVREQRKCANEKMRKEAWLSQKKHQLADGCEKQQVDIVAIFVIRPFIRKKLKLSKHIRTCYANLEAEYVTSSCKSFIHTVNSNCMKPTPAGMYLFIANSKTAFVVQLTFGGNENILLLAYNTS</sequence>